<proteinExistence type="predicted"/>
<feature type="compositionally biased region" description="Acidic residues" evidence="1">
    <location>
        <begin position="11"/>
        <end position="31"/>
    </location>
</feature>
<name>A0ABR3A0G8_9AGAR</name>
<protein>
    <submittedName>
        <fullName evidence="2">Uncharacterized protein</fullName>
    </submittedName>
</protein>
<reference evidence="2 3" key="1">
    <citation type="submission" date="2024-05" db="EMBL/GenBank/DDBJ databases">
        <title>A draft genome resource for the thread blight pathogen Marasmius tenuissimus strain MS-2.</title>
        <authorList>
            <person name="Yulfo-Soto G.E."/>
            <person name="Baruah I.K."/>
            <person name="Amoako-Attah I."/>
            <person name="Bukari Y."/>
            <person name="Meinhardt L.W."/>
            <person name="Bailey B.A."/>
            <person name="Cohen S.P."/>
        </authorList>
    </citation>
    <scope>NUCLEOTIDE SEQUENCE [LARGE SCALE GENOMIC DNA]</scope>
    <source>
        <strain evidence="2 3">MS-2</strain>
    </source>
</reference>
<feature type="compositionally biased region" description="Basic residues" evidence="1">
    <location>
        <begin position="184"/>
        <end position="197"/>
    </location>
</feature>
<feature type="compositionally biased region" description="Basic residues" evidence="1">
    <location>
        <begin position="219"/>
        <end position="233"/>
    </location>
</feature>
<dbReference type="Proteomes" id="UP001437256">
    <property type="component" value="Unassembled WGS sequence"/>
</dbReference>
<gene>
    <name evidence="2" type="ORF">AAF712_006212</name>
</gene>
<dbReference type="EMBL" id="JBBXMP010000032">
    <property type="protein sequence ID" value="KAL0066811.1"/>
    <property type="molecule type" value="Genomic_DNA"/>
</dbReference>
<keyword evidence="3" id="KW-1185">Reference proteome</keyword>
<sequence length="248" mass="27441">MGKGKGKKTEESDEDTDEDDNVDELNSEDEHEAGVPVDESLIKVVKRALDKLVEISDNERFFHALRSLSYAKTIAPVEVIGIVLLVHAICCSISSQERLNLLLPRLVLLFRLKSHKDYKRDLRLRVDVGKYMLSVISDMVKDPEGVLKNNENAELLQLAGQLDKTGAGGDSDTASAGRSIGVGMKRKSKSSKSKRVTFRIPQTPESSLPDSVSPGPGRQLRRSNRTRRPKKKAASQGTDPLFTDEDDE</sequence>
<accession>A0ABR3A0G8</accession>
<evidence type="ECO:0000313" key="2">
    <source>
        <dbReference type="EMBL" id="KAL0066811.1"/>
    </source>
</evidence>
<organism evidence="2 3">
    <name type="scientific">Marasmius tenuissimus</name>
    <dbReference type="NCBI Taxonomy" id="585030"/>
    <lineage>
        <taxon>Eukaryota</taxon>
        <taxon>Fungi</taxon>
        <taxon>Dikarya</taxon>
        <taxon>Basidiomycota</taxon>
        <taxon>Agaricomycotina</taxon>
        <taxon>Agaricomycetes</taxon>
        <taxon>Agaricomycetidae</taxon>
        <taxon>Agaricales</taxon>
        <taxon>Marasmiineae</taxon>
        <taxon>Marasmiaceae</taxon>
        <taxon>Marasmius</taxon>
    </lineage>
</organism>
<feature type="region of interest" description="Disordered" evidence="1">
    <location>
        <begin position="164"/>
        <end position="248"/>
    </location>
</feature>
<feature type="region of interest" description="Disordered" evidence="1">
    <location>
        <begin position="1"/>
        <end position="34"/>
    </location>
</feature>
<evidence type="ECO:0000256" key="1">
    <source>
        <dbReference type="SAM" id="MobiDB-lite"/>
    </source>
</evidence>
<comment type="caution">
    <text evidence="2">The sequence shown here is derived from an EMBL/GenBank/DDBJ whole genome shotgun (WGS) entry which is preliminary data.</text>
</comment>
<evidence type="ECO:0000313" key="3">
    <source>
        <dbReference type="Proteomes" id="UP001437256"/>
    </source>
</evidence>